<dbReference type="KEGG" id="mbac:BN1209_1598"/>
<feature type="signal peptide" evidence="6">
    <location>
        <begin position="1"/>
        <end position="22"/>
    </location>
</feature>
<feature type="region of interest" description="Disordered" evidence="5">
    <location>
        <begin position="26"/>
        <end position="69"/>
    </location>
</feature>
<dbReference type="Pfam" id="PF00691">
    <property type="entry name" value="OmpA"/>
    <property type="match status" value="1"/>
</dbReference>
<evidence type="ECO:0000256" key="3">
    <source>
        <dbReference type="ARBA" id="ARBA00023237"/>
    </source>
</evidence>
<comment type="subcellular location">
    <subcellularLocation>
        <location evidence="1">Cell outer membrane</location>
    </subcellularLocation>
</comment>
<protein>
    <submittedName>
        <fullName evidence="8">Peptidoglycan-associated lipoprotein</fullName>
    </submittedName>
</protein>
<sequence length="183" mass="20017">MKKSILMSVLLAATLAACSNNAVKNKPAAPVVESSKSSQTSQPSAPAKDESASTASAVQTEMSVNPLKDPNNILSKRSVYFDFDKDEVKAEFRPLVEAHAKYLVANPNAKVIFQGNADARGSREYNLSLGQRRSVAVKKAVNVLGAQDKQIETVSYGEEKAKECKDETCYQQDRRVDIVYENE</sequence>
<evidence type="ECO:0000256" key="2">
    <source>
        <dbReference type="ARBA" id="ARBA00023136"/>
    </source>
</evidence>
<organism evidence="8 9">
    <name type="scientific">Candidatus Methylopumilus turicensis</name>
    <dbReference type="NCBI Taxonomy" id="1581680"/>
    <lineage>
        <taxon>Bacteria</taxon>
        <taxon>Pseudomonadati</taxon>
        <taxon>Pseudomonadota</taxon>
        <taxon>Betaproteobacteria</taxon>
        <taxon>Nitrosomonadales</taxon>
        <taxon>Methylophilaceae</taxon>
        <taxon>Candidatus Methylopumilus</taxon>
    </lineage>
</organism>
<keyword evidence="3" id="KW-0998">Cell outer membrane</keyword>
<dbReference type="EMBL" id="LN794158">
    <property type="protein sequence ID" value="CEN56633.1"/>
    <property type="molecule type" value="Genomic_DNA"/>
</dbReference>
<accession>A0A0B7J1Q3</accession>
<evidence type="ECO:0000259" key="7">
    <source>
        <dbReference type="PROSITE" id="PS51123"/>
    </source>
</evidence>
<evidence type="ECO:0000256" key="5">
    <source>
        <dbReference type="SAM" id="MobiDB-lite"/>
    </source>
</evidence>
<dbReference type="InterPro" id="IPR006664">
    <property type="entry name" value="OMP_bac"/>
</dbReference>
<keyword evidence="8" id="KW-0449">Lipoprotein</keyword>
<dbReference type="PANTHER" id="PTHR30329:SF21">
    <property type="entry name" value="LIPOPROTEIN YIAD-RELATED"/>
    <property type="match status" value="1"/>
</dbReference>
<name>A0A0B7J1Q3_9PROT</name>
<reference evidence="9" key="1">
    <citation type="submission" date="2014-12" db="EMBL/GenBank/DDBJ databases">
        <authorList>
            <person name="Salcher M.M."/>
        </authorList>
    </citation>
    <scope>NUCLEOTIDE SEQUENCE [LARGE SCALE GENOMIC DNA]</scope>
    <source>
        <strain evidence="9">MMS-10A-171</strain>
    </source>
</reference>
<dbReference type="STRING" id="1581680.BN1209_1598"/>
<dbReference type="PANTHER" id="PTHR30329">
    <property type="entry name" value="STATOR ELEMENT OF FLAGELLAR MOTOR COMPLEX"/>
    <property type="match status" value="1"/>
</dbReference>
<proteinExistence type="predicted"/>
<evidence type="ECO:0000313" key="8">
    <source>
        <dbReference type="EMBL" id="CEN56633.1"/>
    </source>
</evidence>
<dbReference type="CDD" id="cd07185">
    <property type="entry name" value="OmpA_C-like"/>
    <property type="match status" value="1"/>
</dbReference>
<dbReference type="InterPro" id="IPR050330">
    <property type="entry name" value="Bact_OuterMem_StrucFunc"/>
</dbReference>
<dbReference type="InterPro" id="IPR036737">
    <property type="entry name" value="OmpA-like_sf"/>
</dbReference>
<dbReference type="OrthoDB" id="9809164at2"/>
<dbReference type="PROSITE" id="PS51123">
    <property type="entry name" value="OMPA_2"/>
    <property type="match status" value="1"/>
</dbReference>
<dbReference type="PRINTS" id="PR01021">
    <property type="entry name" value="OMPADOMAIN"/>
</dbReference>
<evidence type="ECO:0000313" key="9">
    <source>
        <dbReference type="Proteomes" id="UP000056322"/>
    </source>
</evidence>
<feature type="chain" id="PRO_5002117208" evidence="6">
    <location>
        <begin position="23"/>
        <end position="183"/>
    </location>
</feature>
<dbReference type="Proteomes" id="UP000056322">
    <property type="component" value="Chromosome 1"/>
</dbReference>
<feature type="compositionally biased region" description="Polar residues" evidence="5">
    <location>
        <begin position="52"/>
        <end position="63"/>
    </location>
</feature>
<keyword evidence="6" id="KW-0732">Signal</keyword>
<dbReference type="HOGENOM" id="CLU_016890_9_4_4"/>
<dbReference type="AlphaFoldDB" id="A0A0B7J1Q3"/>
<feature type="domain" description="OmpA-like" evidence="7">
    <location>
        <begin position="68"/>
        <end position="183"/>
    </location>
</feature>
<evidence type="ECO:0000256" key="6">
    <source>
        <dbReference type="SAM" id="SignalP"/>
    </source>
</evidence>
<dbReference type="PROSITE" id="PS51257">
    <property type="entry name" value="PROKAR_LIPOPROTEIN"/>
    <property type="match status" value="1"/>
</dbReference>
<keyword evidence="9" id="KW-1185">Reference proteome</keyword>
<dbReference type="GO" id="GO:0009279">
    <property type="term" value="C:cell outer membrane"/>
    <property type="evidence" value="ECO:0007669"/>
    <property type="project" value="UniProtKB-SubCell"/>
</dbReference>
<dbReference type="Gene3D" id="3.30.1330.60">
    <property type="entry name" value="OmpA-like domain"/>
    <property type="match status" value="1"/>
</dbReference>
<keyword evidence="2 4" id="KW-0472">Membrane</keyword>
<feature type="compositionally biased region" description="Low complexity" evidence="5">
    <location>
        <begin position="34"/>
        <end position="46"/>
    </location>
</feature>
<evidence type="ECO:0000256" key="4">
    <source>
        <dbReference type="PROSITE-ProRule" id="PRU00473"/>
    </source>
</evidence>
<evidence type="ECO:0000256" key="1">
    <source>
        <dbReference type="ARBA" id="ARBA00004442"/>
    </source>
</evidence>
<dbReference type="InterPro" id="IPR006665">
    <property type="entry name" value="OmpA-like"/>
</dbReference>
<dbReference type="SUPFAM" id="SSF103088">
    <property type="entry name" value="OmpA-like"/>
    <property type="match status" value="1"/>
</dbReference>
<gene>
    <name evidence="8" type="ORF">BN1209_1598</name>
</gene>